<gene>
    <name evidence="2" type="ORF">FB566_2106</name>
</gene>
<dbReference type="EMBL" id="VFOW01000001">
    <property type="protein sequence ID" value="TQL76574.1"/>
    <property type="molecule type" value="Genomic_DNA"/>
</dbReference>
<feature type="transmembrane region" description="Helical" evidence="1">
    <location>
        <begin position="204"/>
        <end position="233"/>
    </location>
</feature>
<comment type="caution">
    <text evidence="2">The sequence shown here is derived from an EMBL/GenBank/DDBJ whole genome shotgun (WGS) entry which is preliminary data.</text>
</comment>
<evidence type="ECO:0000256" key="1">
    <source>
        <dbReference type="SAM" id="Phobius"/>
    </source>
</evidence>
<dbReference type="Proteomes" id="UP000317043">
    <property type="component" value="Unassembled WGS sequence"/>
</dbReference>
<dbReference type="AlphaFoldDB" id="A0A543AVI4"/>
<proteinExistence type="predicted"/>
<keyword evidence="3" id="KW-1185">Reference proteome</keyword>
<feature type="transmembrane region" description="Helical" evidence="1">
    <location>
        <begin position="20"/>
        <end position="40"/>
    </location>
</feature>
<evidence type="ECO:0000313" key="2">
    <source>
        <dbReference type="EMBL" id="TQL76574.1"/>
    </source>
</evidence>
<protein>
    <submittedName>
        <fullName evidence="2">Peptidase M50B-like protein</fullName>
    </submittedName>
</protein>
<sequence>MDSLFSMFEQLFQTQPSPDYPIVVATGLVAVAAVVVNVVWRRVRNVITIAHEGGHALVALLTGRQLHGIRLHSDTSGVTFTRGRERGLSAILTLLAGYLAPSLLGLGLAFLVGRGLIVLLLWVSLALLVAMALFIRNLYGLVTMLITGLLVFAVTWWAEPDVQATLAYLGVWFLLIGGVRPVWEVHRQRLRSRDRRSDPDQLAGITPLPAVVWLLFFAMVNLACLALGSQLLIPGIW</sequence>
<evidence type="ECO:0000313" key="3">
    <source>
        <dbReference type="Proteomes" id="UP000317043"/>
    </source>
</evidence>
<reference evidence="2 3" key="1">
    <citation type="submission" date="2019-06" db="EMBL/GenBank/DDBJ databases">
        <title>Sequencing the genomes of 1000 actinobacteria strains.</title>
        <authorList>
            <person name="Klenk H.-P."/>
        </authorList>
    </citation>
    <scope>NUCLEOTIDE SEQUENCE [LARGE SCALE GENOMIC DNA]</scope>
    <source>
        <strain evidence="2 3">DSM 45928</strain>
    </source>
</reference>
<keyword evidence="1" id="KW-0472">Membrane</keyword>
<accession>A0A543AVI4</accession>
<feature type="transmembrane region" description="Helical" evidence="1">
    <location>
        <begin position="164"/>
        <end position="183"/>
    </location>
</feature>
<keyword evidence="1" id="KW-0812">Transmembrane</keyword>
<dbReference type="InParanoid" id="A0A543AVI4"/>
<dbReference type="PANTHER" id="PTHR33979">
    <property type="entry name" value="OS02G0221600 PROTEIN"/>
    <property type="match status" value="1"/>
</dbReference>
<dbReference type="PANTHER" id="PTHR33979:SF2">
    <property type="entry name" value="PEPTIDASE M50B-LIKE-DOMAIN-CONTAINING PROTEIN"/>
    <property type="match status" value="1"/>
</dbReference>
<dbReference type="InterPro" id="IPR049500">
    <property type="entry name" value="Peptidase_M50B-like"/>
</dbReference>
<keyword evidence="1" id="KW-1133">Transmembrane helix</keyword>
<feature type="transmembrane region" description="Helical" evidence="1">
    <location>
        <begin position="116"/>
        <end position="134"/>
    </location>
</feature>
<feature type="transmembrane region" description="Helical" evidence="1">
    <location>
        <begin position="90"/>
        <end position="110"/>
    </location>
</feature>
<dbReference type="Pfam" id="PF13398">
    <property type="entry name" value="Peptidase_M50B"/>
    <property type="match status" value="1"/>
</dbReference>
<name>A0A543AVI4_9ACTN</name>
<feature type="transmembrane region" description="Helical" evidence="1">
    <location>
        <begin position="141"/>
        <end position="158"/>
    </location>
</feature>
<organism evidence="2 3">
    <name type="scientific">Stackebrandtia endophytica</name>
    <dbReference type="NCBI Taxonomy" id="1496996"/>
    <lineage>
        <taxon>Bacteria</taxon>
        <taxon>Bacillati</taxon>
        <taxon>Actinomycetota</taxon>
        <taxon>Actinomycetes</taxon>
        <taxon>Glycomycetales</taxon>
        <taxon>Glycomycetaceae</taxon>
        <taxon>Stackebrandtia</taxon>
    </lineage>
</organism>